<gene>
    <name evidence="3" type="ORF">SAMN05660443_2464</name>
</gene>
<name>A0A1I1IYE5_9GAMM</name>
<sequence length="627" mass="72589">MEMADSSPPFFMMITKIIFFSFLFFLSIQAYADDKSVENLWGQAMELALYQKSTWLRLLHQDPHGKPESKVVSSEFFLSDRGNIDPRSEMETLIDKYELLYSQGKEQDILCKFPARFLWLSQYLDIPGYSNKQQGCERFLSWAKPDEIESISILLVSGYFGNPASTFGHSLLRVNTEEGGRLLDLTFNFGAMVPEDELTAVYIYKGLTGRYLSGFSDGHFYSQDLVYSRTEYRDIWDYQLELDDFSARLMMAHLWEVHGNKFNYYFLTENCAYRIAELLTLVTEDERYINNSVLWYSPVEMFHKVRDADQENSIIKEVVYHPSFQRIFLAKYNQLDIYERSALDSWIRGDTSAFEKLDENARIHILSVLLSYYEYLLSAQNSDEKEAYLKEKRRQVIYSRIQLPANTSLRFEPPDDLPSPAEGTRPMRFAFGVAGSDEISSLVLRWSPFYLDKVGKNSLEGGELVVFDFDLRYEGGRGGYLSKLEFIRIRNMVTSRHIAPGESFYAWHLKTGVNGKDQGLEFYDPYFTGGLFRAYDYFDGLFMFGMDLHVTLQGEPLELEPLIGLRKSFGDLNAWLQLGQRYALESDSWNPAVEVNASRAFTKSFGVTSQLRYTGDVDAALTLDYFW</sequence>
<dbReference type="Pfam" id="PF13387">
    <property type="entry name" value="Lnb_N"/>
    <property type="match status" value="1"/>
</dbReference>
<dbReference type="AlphaFoldDB" id="A0A1I1IYE5"/>
<keyword evidence="4" id="KW-1185">Reference proteome</keyword>
<feature type="domain" description="Lnb N-terminal periplasmic" evidence="1">
    <location>
        <begin position="141"/>
        <end position="284"/>
    </location>
</feature>
<dbReference type="OrthoDB" id="9759948at2"/>
<accession>A0A1I1IYE5</accession>
<organism evidence="3 4">
    <name type="scientific">Marinospirillum celere</name>
    <dbReference type="NCBI Taxonomy" id="1122252"/>
    <lineage>
        <taxon>Bacteria</taxon>
        <taxon>Pseudomonadati</taxon>
        <taxon>Pseudomonadota</taxon>
        <taxon>Gammaproteobacteria</taxon>
        <taxon>Oceanospirillales</taxon>
        <taxon>Oceanospirillaceae</taxon>
        <taxon>Marinospirillum</taxon>
    </lineage>
</organism>
<dbReference type="Pfam" id="PF25225">
    <property type="entry name" value="DUF7843"/>
    <property type="match status" value="1"/>
</dbReference>
<dbReference type="STRING" id="1122252.SAMN05660443_2464"/>
<evidence type="ECO:0000259" key="1">
    <source>
        <dbReference type="Pfam" id="PF13387"/>
    </source>
</evidence>
<evidence type="ECO:0000313" key="3">
    <source>
        <dbReference type="EMBL" id="SFC38703.1"/>
    </source>
</evidence>
<dbReference type="InterPro" id="IPR025178">
    <property type="entry name" value="Lnb_N"/>
</dbReference>
<dbReference type="Proteomes" id="UP000199058">
    <property type="component" value="Unassembled WGS sequence"/>
</dbReference>
<dbReference type="RefSeq" id="WP_091964164.1">
    <property type="nucleotide sequence ID" value="NZ_FOLH01000005.1"/>
</dbReference>
<dbReference type="InterPro" id="IPR057165">
    <property type="entry name" value="DUF7843"/>
</dbReference>
<feature type="domain" description="DUF7843" evidence="2">
    <location>
        <begin position="48"/>
        <end position="122"/>
    </location>
</feature>
<protein>
    <submittedName>
        <fullName evidence="3">Uncharacterized protein</fullName>
    </submittedName>
</protein>
<evidence type="ECO:0000313" key="4">
    <source>
        <dbReference type="Proteomes" id="UP000199058"/>
    </source>
</evidence>
<reference evidence="3 4" key="1">
    <citation type="submission" date="2016-10" db="EMBL/GenBank/DDBJ databases">
        <authorList>
            <person name="de Groot N.N."/>
        </authorList>
    </citation>
    <scope>NUCLEOTIDE SEQUENCE [LARGE SCALE GENOMIC DNA]</scope>
    <source>
        <strain evidence="3 4">DSM 18438</strain>
    </source>
</reference>
<proteinExistence type="predicted"/>
<dbReference type="EMBL" id="FOLH01000005">
    <property type="protein sequence ID" value="SFC38703.1"/>
    <property type="molecule type" value="Genomic_DNA"/>
</dbReference>
<evidence type="ECO:0000259" key="2">
    <source>
        <dbReference type="Pfam" id="PF25225"/>
    </source>
</evidence>